<name>A0A1X6YIR3_9RHOB</name>
<evidence type="ECO:0000259" key="2">
    <source>
        <dbReference type="Pfam" id="PF09835"/>
    </source>
</evidence>
<proteinExistence type="predicted"/>
<reference evidence="3 4" key="1">
    <citation type="submission" date="2017-03" db="EMBL/GenBank/DDBJ databases">
        <authorList>
            <person name="Afonso C.L."/>
            <person name="Miller P.J."/>
            <person name="Scott M.A."/>
            <person name="Spackman E."/>
            <person name="Goraichik I."/>
            <person name="Dimitrov K.M."/>
            <person name="Suarez D.L."/>
            <person name="Swayne D.E."/>
        </authorList>
    </citation>
    <scope>NUCLEOTIDE SEQUENCE [LARGE SCALE GENOMIC DNA]</scope>
    <source>
        <strain evidence="3 4">CECT 7450</strain>
    </source>
</reference>
<dbReference type="PANTHER" id="PTHR40547">
    <property type="entry name" value="SLL0298 PROTEIN"/>
    <property type="match status" value="1"/>
</dbReference>
<gene>
    <name evidence="3" type="ORF">ROA7450_00881</name>
</gene>
<dbReference type="InterPro" id="IPR018639">
    <property type="entry name" value="DUF2062"/>
</dbReference>
<feature type="transmembrane region" description="Helical" evidence="1">
    <location>
        <begin position="159"/>
        <end position="185"/>
    </location>
</feature>
<feature type="transmembrane region" description="Helical" evidence="1">
    <location>
        <begin position="88"/>
        <end position="110"/>
    </location>
</feature>
<dbReference type="OrthoDB" id="7360463at2"/>
<dbReference type="PANTHER" id="PTHR40547:SF1">
    <property type="entry name" value="SLL0298 PROTEIN"/>
    <property type="match status" value="1"/>
</dbReference>
<evidence type="ECO:0000256" key="1">
    <source>
        <dbReference type="SAM" id="Phobius"/>
    </source>
</evidence>
<organism evidence="3 4">
    <name type="scientific">Roseovarius albus</name>
    <dbReference type="NCBI Taxonomy" id="1247867"/>
    <lineage>
        <taxon>Bacteria</taxon>
        <taxon>Pseudomonadati</taxon>
        <taxon>Pseudomonadota</taxon>
        <taxon>Alphaproteobacteria</taxon>
        <taxon>Rhodobacterales</taxon>
        <taxon>Roseobacteraceae</taxon>
        <taxon>Roseovarius</taxon>
    </lineage>
</organism>
<keyword evidence="1" id="KW-0812">Transmembrane</keyword>
<evidence type="ECO:0000313" key="3">
    <source>
        <dbReference type="EMBL" id="SLN22864.1"/>
    </source>
</evidence>
<keyword evidence="1" id="KW-0472">Membrane</keyword>
<feature type="transmembrane region" description="Helical" evidence="1">
    <location>
        <begin position="46"/>
        <end position="76"/>
    </location>
</feature>
<accession>A0A1X6YIR3</accession>
<feature type="domain" description="DUF2062" evidence="2">
    <location>
        <begin position="27"/>
        <end position="192"/>
    </location>
</feature>
<dbReference type="RefSeq" id="WP_085804419.1">
    <property type="nucleotide sequence ID" value="NZ_FWFX01000002.1"/>
</dbReference>
<dbReference type="Proteomes" id="UP000193061">
    <property type="component" value="Unassembled WGS sequence"/>
</dbReference>
<sequence length="218" mass="24870">MVFKRRDKRPLWKVVTDFVWPKGGWTRGFHYVKHRLRRLPDPPHRIARGIFSGILVTFTPFFGLHFFLAAGLAWLIRGNIVASLLSTFVGNPLTFPIIVTVSLRFGHFLLGQPMPTEVDEGLARIFWEAIKELFWNIWAGLTDAYADWTRLADFYHEIFLPYLVGGIIPGLIAAFIGYHVSLPLIQAYQKRRKGALKAKLAALKEKASSKADGRNKHD</sequence>
<dbReference type="EMBL" id="FWFX01000002">
    <property type="protein sequence ID" value="SLN22864.1"/>
    <property type="molecule type" value="Genomic_DNA"/>
</dbReference>
<dbReference type="AlphaFoldDB" id="A0A1X6YIR3"/>
<keyword evidence="4" id="KW-1185">Reference proteome</keyword>
<evidence type="ECO:0000313" key="4">
    <source>
        <dbReference type="Proteomes" id="UP000193061"/>
    </source>
</evidence>
<dbReference type="Pfam" id="PF09835">
    <property type="entry name" value="DUF2062"/>
    <property type="match status" value="1"/>
</dbReference>
<keyword evidence="1" id="KW-1133">Transmembrane helix</keyword>
<protein>
    <recommendedName>
        <fullName evidence="2">DUF2062 domain-containing protein</fullName>
    </recommendedName>
</protein>